<feature type="non-terminal residue" evidence="4">
    <location>
        <position position="208"/>
    </location>
</feature>
<evidence type="ECO:0000256" key="2">
    <source>
        <dbReference type="ARBA" id="ARBA00012180"/>
    </source>
</evidence>
<accession>A0AA35JT83</accession>
<dbReference type="EMBL" id="OX395126">
    <property type="protein sequence ID" value="CAI5764682.1"/>
    <property type="molecule type" value="Genomic_DNA"/>
</dbReference>
<protein>
    <recommendedName>
        <fullName evidence="2">ribonuclease H</fullName>
        <ecNumber evidence="2">3.1.26.4</ecNumber>
    </recommendedName>
</protein>
<dbReference type="PROSITE" id="PS50878">
    <property type="entry name" value="RT_POL"/>
    <property type="match status" value="1"/>
</dbReference>
<feature type="non-terminal residue" evidence="4">
    <location>
        <position position="1"/>
    </location>
</feature>
<dbReference type="InterPro" id="IPR043502">
    <property type="entry name" value="DNA/RNA_pol_sf"/>
</dbReference>
<gene>
    <name evidence="4" type="ORF">PODLI_1B031994</name>
</gene>
<evidence type="ECO:0000313" key="4">
    <source>
        <dbReference type="EMBL" id="CAI5764682.1"/>
    </source>
</evidence>
<dbReference type="SUPFAM" id="SSF56672">
    <property type="entry name" value="DNA/RNA polymerases"/>
    <property type="match status" value="1"/>
</dbReference>
<organism evidence="4 5">
    <name type="scientific">Podarcis lilfordi</name>
    <name type="common">Lilford's wall lizard</name>
    <dbReference type="NCBI Taxonomy" id="74358"/>
    <lineage>
        <taxon>Eukaryota</taxon>
        <taxon>Metazoa</taxon>
        <taxon>Chordata</taxon>
        <taxon>Craniata</taxon>
        <taxon>Vertebrata</taxon>
        <taxon>Euteleostomi</taxon>
        <taxon>Lepidosauria</taxon>
        <taxon>Squamata</taxon>
        <taxon>Bifurcata</taxon>
        <taxon>Unidentata</taxon>
        <taxon>Episquamata</taxon>
        <taxon>Laterata</taxon>
        <taxon>Lacertibaenia</taxon>
        <taxon>Lacertidae</taxon>
        <taxon>Podarcis</taxon>
    </lineage>
</organism>
<dbReference type="AlphaFoldDB" id="A0AA35JT83"/>
<comment type="similarity">
    <text evidence="1">Belongs to the beta type-B retroviral polymerase family. HERV class-II K(HML-2) pol subfamily.</text>
</comment>
<dbReference type="InterPro" id="IPR043128">
    <property type="entry name" value="Rev_trsase/Diguanyl_cyclase"/>
</dbReference>
<name>A0AA35JT83_9SAUR</name>
<dbReference type="Gene3D" id="3.30.70.270">
    <property type="match status" value="1"/>
</dbReference>
<dbReference type="Pfam" id="PF00078">
    <property type="entry name" value="RVT_1"/>
    <property type="match status" value="1"/>
</dbReference>
<feature type="domain" description="Reverse transcriptase" evidence="3">
    <location>
        <begin position="8"/>
        <end position="197"/>
    </location>
</feature>
<dbReference type="Gene3D" id="3.10.10.10">
    <property type="entry name" value="HIV Type 1 Reverse Transcriptase, subunit A, domain 1"/>
    <property type="match status" value="1"/>
</dbReference>
<sequence length="208" mass="23842">WVHLERLLRHGILRQCQSQWNTPLLPVKKEDGSYRPVQDLRLVNQAVETLHPNVPNPYTLLSLIPPTACYFTVLDLKDAFFCCRLAEESQPLFAFQWTDPGTGTRVQYTWTRLPQGFKNSPTLFGVALASDLSSFPTSPRRVLMQYVDDLLLACSDESTCMEATKDLLNHLAEAGYRVSKKKAQICQPTVKYLGFDISHQRRTLREER</sequence>
<dbReference type="Proteomes" id="UP001178461">
    <property type="component" value="Chromosome 1"/>
</dbReference>
<evidence type="ECO:0000313" key="5">
    <source>
        <dbReference type="Proteomes" id="UP001178461"/>
    </source>
</evidence>
<dbReference type="InterPro" id="IPR051320">
    <property type="entry name" value="Viral_Replic_Matur_Polypro"/>
</dbReference>
<dbReference type="GO" id="GO:0004523">
    <property type="term" value="F:RNA-DNA hybrid ribonuclease activity"/>
    <property type="evidence" value="ECO:0007669"/>
    <property type="project" value="UniProtKB-EC"/>
</dbReference>
<keyword evidence="5" id="KW-1185">Reference proteome</keyword>
<dbReference type="PANTHER" id="PTHR33064:SF29">
    <property type="entry name" value="PEPTIDASE A2 DOMAIN-CONTAINING PROTEIN-RELATED"/>
    <property type="match status" value="1"/>
</dbReference>
<evidence type="ECO:0000256" key="1">
    <source>
        <dbReference type="ARBA" id="ARBA00010879"/>
    </source>
</evidence>
<proteinExistence type="inferred from homology"/>
<dbReference type="EC" id="3.1.26.4" evidence="2"/>
<dbReference type="InterPro" id="IPR000477">
    <property type="entry name" value="RT_dom"/>
</dbReference>
<evidence type="ECO:0000259" key="3">
    <source>
        <dbReference type="PROSITE" id="PS50878"/>
    </source>
</evidence>
<reference evidence="4" key="1">
    <citation type="submission" date="2022-12" db="EMBL/GenBank/DDBJ databases">
        <authorList>
            <person name="Alioto T."/>
            <person name="Alioto T."/>
            <person name="Gomez Garrido J."/>
        </authorList>
    </citation>
    <scope>NUCLEOTIDE SEQUENCE</scope>
</reference>
<dbReference type="PANTHER" id="PTHR33064">
    <property type="entry name" value="POL PROTEIN"/>
    <property type="match status" value="1"/>
</dbReference>